<dbReference type="GO" id="GO:0016491">
    <property type="term" value="F:oxidoreductase activity"/>
    <property type="evidence" value="ECO:0007669"/>
    <property type="project" value="TreeGrafter"/>
</dbReference>
<evidence type="ECO:0008006" key="4">
    <source>
        <dbReference type="Google" id="ProtNLM"/>
    </source>
</evidence>
<organism evidence="2 3">
    <name type="scientific">Thelonectria olida</name>
    <dbReference type="NCBI Taxonomy" id="1576542"/>
    <lineage>
        <taxon>Eukaryota</taxon>
        <taxon>Fungi</taxon>
        <taxon>Dikarya</taxon>
        <taxon>Ascomycota</taxon>
        <taxon>Pezizomycotina</taxon>
        <taxon>Sordariomycetes</taxon>
        <taxon>Hypocreomycetidae</taxon>
        <taxon>Hypocreales</taxon>
        <taxon>Nectriaceae</taxon>
        <taxon>Thelonectria</taxon>
    </lineage>
</organism>
<dbReference type="PANTHER" id="PTHR43677:SF11">
    <property type="entry name" value="ZINC-CONTAINING ALCOHOL DEHYDROGENASE"/>
    <property type="match status" value="1"/>
</dbReference>
<feature type="region of interest" description="Disordered" evidence="1">
    <location>
        <begin position="1"/>
        <end position="22"/>
    </location>
</feature>
<dbReference type="EMBL" id="JAGPYM010000018">
    <property type="protein sequence ID" value="KAH6885273.1"/>
    <property type="molecule type" value="Genomic_DNA"/>
</dbReference>
<comment type="caution">
    <text evidence="2">The sequence shown here is derived from an EMBL/GenBank/DDBJ whole genome shotgun (WGS) entry which is preliminary data.</text>
</comment>
<dbReference type="SUPFAM" id="SSF50129">
    <property type="entry name" value="GroES-like"/>
    <property type="match status" value="1"/>
</dbReference>
<dbReference type="SUPFAM" id="SSF51735">
    <property type="entry name" value="NAD(P)-binding Rossmann-fold domains"/>
    <property type="match status" value="1"/>
</dbReference>
<dbReference type="OrthoDB" id="809632at2759"/>
<dbReference type="Gene3D" id="3.90.180.10">
    <property type="entry name" value="Medium-chain alcohol dehydrogenases, catalytic domain"/>
    <property type="match status" value="1"/>
</dbReference>
<dbReference type="InterPro" id="IPR011032">
    <property type="entry name" value="GroES-like_sf"/>
</dbReference>
<dbReference type="InterPro" id="IPR036291">
    <property type="entry name" value="NAD(P)-bd_dom_sf"/>
</dbReference>
<protein>
    <recommendedName>
        <fullName evidence="4">Enoyl reductase (ER) domain-containing protein</fullName>
    </recommendedName>
</protein>
<gene>
    <name evidence="2" type="ORF">B0T10DRAFT_492325</name>
</gene>
<name>A0A9P9AMM5_9HYPO</name>
<dbReference type="AlphaFoldDB" id="A0A9P9AMM5"/>
<reference evidence="2 3" key="1">
    <citation type="journal article" date="2021" name="Nat. Commun.">
        <title>Genetic determinants of endophytism in the Arabidopsis root mycobiome.</title>
        <authorList>
            <person name="Mesny F."/>
            <person name="Miyauchi S."/>
            <person name="Thiergart T."/>
            <person name="Pickel B."/>
            <person name="Atanasova L."/>
            <person name="Karlsson M."/>
            <person name="Huettel B."/>
            <person name="Barry K.W."/>
            <person name="Haridas S."/>
            <person name="Chen C."/>
            <person name="Bauer D."/>
            <person name="Andreopoulos W."/>
            <person name="Pangilinan J."/>
            <person name="LaButti K."/>
            <person name="Riley R."/>
            <person name="Lipzen A."/>
            <person name="Clum A."/>
            <person name="Drula E."/>
            <person name="Henrissat B."/>
            <person name="Kohler A."/>
            <person name="Grigoriev I.V."/>
            <person name="Martin F.M."/>
            <person name="Hacquard S."/>
        </authorList>
    </citation>
    <scope>NUCLEOTIDE SEQUENCE [LARGE SCALE GENOMIC DNA]</scope>
    <source>
        <strain evidence="2 3">MPI-CAGE-CH-0241</strain>
    </source>
</reference>
<proteinExistence type="predicted"/>
<keyword evidence="3" id="KW-1185">Reference proteome</keyword>
<dbReference type="Proteomes" id="UP000777438">
    <property type="component" value="Unassembled WGS sequence"/>
</dbReference>
<evidence type="ECO:0000313" key="2">
    <source>
        <dbReference type="EMBL" id="KAH6885273.1"/>
    </source>
</evidence>
<accession>A0A9P9AMM5</accession>
<evidence type="ECO:0000256" key="1">
    <source>
        <dbReference type="SAM" id="MobiDB-lite"/>
    </source>
</evidence>
<sequence>MEWNARLKVSSTSTVSSRPASHLNQHTVIHQYPGQNSKMSIISTQVSEWGSPPKVVKISPPAAPSDDSTIQIRVLATGLHQLVKLRAAGKHYTSGPLPHTPGVDGTGVDVKTGKLVYFSTLGDLGAGSFSEIVNVPREHTTEIPEGVDPVQAAGLMNPVMSGWMALRKRVDFVKNGEKKEWTCFILGVTSASGKIAIKVARMLGATRIVGAARNEAALKALGIDDYVVLKDTPTETDFTAAAEADVVLDYLYGPWINAFLSSPTTKTATTPLTWVQIGSLAGMDGSVPAAGLRSRDVTVRGSGPGAWSVGELSLEQAGMLGVLVGVKEADVREVRIEDVEAEWEKGGKGRVVFVFGK</sequence>
<dbReference type="PANTHER" id="PTHR43677">
    <property type="entry name" value="SHORT-CHAIN DEHYDROGENASE/REDUCTASE"/>
    <property type="match status" value="1"/>
</dbReference>
<evidence type="ECO:0000313" key="3">
    <source>
        <dbReference type="Proteomes" id="UP000777438"/>
    </source>
</evidence>
<dbReference type="InterPro" id="IPR051397">
    <property type="entry name" value="Zn-ADH-like_protein"/>
</dbReference>
<dbReference type="Gene3D" id="3.40.50.720">
    <property type="entry name" value="NAD(P)-binding Rossmann-like Domain"/>
    <property type="match status" value="1"/>
</dbReference>